<proteinExistence type="predicted"/>
<reference evidence="2 3" key="1">
    <citation type="journal article" date="2013" name="BMC Genomics">
        <title>The miniature genome of a carnivorous plant Genlisea aurea contains a low number of genes and short non-coding sequences.</title>
        <authorList>
            <person name="Leushkin E.V."/>
            <person name="Sutormin R.A."/>
            <person name="Nabieva E.R."/>
            <person name="Penin A.A."/>
            <person name="Kondrashov A.S."/>
            <person name="Logacheva M.D."/>
        </authorList>
    </citation>
    <scope>NUCLEOTIDE SEQUENCE [LARGE SCALE GENOMIC DNA]</scope>
</reference>
<organism evidence="2 3">
    <name type="scientific">Genlisea aurea</name>
    <dbReference type="NCBI Taxonomy" id="192259"/>
    <lineage>
        <taxon>Eukaryota</taxon>
        <taxon>Viridiplantae</taxon>
        <taxon>Streptophyta</taxon>
        <taxon>Embryophyta</taxon>
        <taxon>Tracheophyta</taxon>
        <taxon>Spermatophyta</taxon>
        <taxon>Magnoliopsida</taxon>
        <taxon>eudicotyledons</taxon>
        <taxon>Gunneridae</taxon>
        <taxon>Pentapetalae</taxon>
        <taxon>asterids</taxon>
        <taxon>lamiids</taxon>
        <taxon>Lamiales</taxon>
        <taxon>Lentibulariaceae</taxon>
        <taxon>Genlisea</taxon>
    </lineage>
</organism>
<dbReference type="EMBL" id="AUSU01002396">
    <property type="protein sequence ID" value="EPS68868.1"/>
    <property type="molecule type" value="Genomic_DNA"/>
</dbReference>
<accession>S8DZV6</accession>
<gene>
    <name evidence="2" type="ORF">M569_05903</name>
</gene>
<comment type="caution">
    <text evidence="2">The sequence shown here is derived from an EMBL/GenBank/DDBJ whole genome shotgun (WGS) entry which is preliminary data.</text>
</comment>
<name>S8DZV6_9LAMI</name>
<sequence length="70" mass="7488">GGERARSDSPARNRDIGGDAIKIMEIGSYGRSSRVSPPETLELFPLRSPSKAKDQQQQQPPPTPTAAATI</sequence>
<dbReference type="AlphaFoldDB" id="S8DZV6"/>
<feature type="non-terminal residue" evidence="2">
    <location>
        <position position="1"/>
    </location>
</feature>
<evidence type="ECO:0000313" key="3">
    <source>
        <dbReference type="Proteomes" id="UP000015453"/>
    </source>
</evidence>
<protein>
    <submittedName>
        <fullName evidence="2">Uncharacterized protein</fullName>
    </submittedName>
</protein>
<evidence type="ECO:0000313" key="2">
    <source>
        <dbReference type="EMBL" id="EPS68868.1"/>
    </source>
</evidence>
<keyword evidence="3" id="KW-1185">Reference proteome</keyword>
<dbReference type="Proteomes" id="UP000015453">
    <property type="component" value="Unassembled WGS sequence"/>
</dbReference>
<evidence type="ECO:0000256" key="1">
    <source>
        <dbReference type="SAM" id="MobiDB-lite"/>
    </source>
</evidence>
<feature type="region of interest" description="Disordered" evidence="1">
    <location>
        <begin position="28"/>
        <end position="70"/>
    </location>
</feature>